<dbReference type="HOGENOM" id="CLU_102482_0_0_9"/>
<evidence type="ECO:0000313" key="3">
    <source>
        <dbReference type="Proteomes" id="UP000003162"/>
    </source>
</evidence>
<dbReference type="Gene3D" id="2.40.30.200">
    <property type="match status" value="1"/>
</dbReference>
<sequence length="209" mass="24066">MNIVYFDNLNSYDDLNLLLESKEIEVPTAKTEYVEVPGSDGKLDFSEFFGEIKYEDRKIKLDFNMINSDLEKLSSIQNKLHSKKMKIVFSDDDKFFYYGRVSIKSCKLKHTLGIIEIEVDAEPYKLKKDITTITETINSEKIVVCNNLKKSVVPEIKTNSEFEIEFNKNKFTHSSGTFVIPEILLKEGKNEIKFKGNGTVTVTYREGCL</sequence>
<accession>A8SKQ1</accession>
<dbReference type="EMBL" id="ABEE02000016">
    <property type="protein sequence ID" value="EDP24165.1"/>
    <property type="molecule type" value="Genomic_DNA"/>
</dbReference>
<organism evidence="2 3">
    <name type="scientific">Parvimonas micra ATCC 33270</name>
    <dbReference type="NCBI Taxonomy" id="411465"/>
    <lineage>
        <taxon>Bacteria</taxon>
        <taxon>Bacillati</taxon>
        <taxon>Bacillota</taxon>
        <taxon>Tissierellia</taxon>
        <taxon>Tissierellales</taxon>
        <taxon>Peptoniphilaceae</taxon>
        <taxon>Parvimonas</taxon>
    </lineage>
</organism>
<dbReference type="GeneID" id="93384997"/>
<comment type="caution">
    <text evidence="2">The sequence shown here is derived from an EMBL/GenBank/DDBJ whole genome shotgun (WGS) entry which is preliminary data.</text>
</comment>
<evidence type="ECO:0000313" key="2">
    <source>
        <dbReference type="EMBL" id="EDP24165.1"/>
    </source>
</evidence>
<protein>
    <submittedName>
        <fullName evidence="2">Putative phage tail component domain protein</fullName>
    </submittedName>
</protein>
<evidence type="ECO:0000259" key="1">
    <source>
        <dbReference type="Pfam" id="PF05709"/>
    </source>
</evidence>
<dbReference type="AlphaFoldDB" id="A8SKQ1"/>
<dbReference type="Proteomes" id="UP000003162">
    <property type="component" value="Unassembled WGS sequence"/>
</dbReference>
<dbReference type="Pfam" id="PF05709">
    <property type="entry name" value="Sipho_tail"/>
    <property type="match status" value="1"/>
</dbReference>
<proteinExistence type="predicted"/>
<dbReference type="RefSeq" id="WP_004832630.1">
    <property type="nucleotide sequence ID" value="NZ_DS483517.1"/>
</dbReference>
<reference evidence="2 3" key="2">
    <citation type="submission" date="2007-09" db="EMBL/GenBank/DDBJ databases">
        <authorList>
            <person name="Fulton L."/>
            <person name="Clifton S."/>
            <person name="Fulton B."/>
            <person name="Xu J."/>
            <person name="Minx P."/>
            <person name="Pepin K.H."/>
            <person name="Johnson M."/>
            <person name="Thiruvilangam P."/>
            <person name="Bhonagiri V."/>
            <person name="Nash W.E."/>
            <person name="Mardis E.R."/>
            <person name="Wilson R.K."/>
        </authorList>
    </citation>
    <scope>NUCLEOTIDE SEQUENCE [LARGE SCALE GENOMIC DNA]</scope>
    <source>
        <strain evidence="2 3">ATCC 33270</strain>
    </source>
</reference>
<dbReference type="eggNOG" id="ENOG50327JD">
    <property type="taxonomic scope" value="Bacteria"/>
</dbReference>
<gene>
    <name evidence="2" type="ORF">PEPMIC_00745</name>
</gene>
<dbReference type="InterPro" id="IPR008841">
    <property type="entry name" value="Siphovirus-type_tail_N"/>
</dbReference>
<reference evidence="2 3" key="1">
    <citation type="submission" date="2007-09" db="EMBL/GenBank/DDBJ databases">
        <title>Draft genome sequence of Peptostreptococcus micros (ATCC 33270).</title>
        <authorList>
            <person name="Sudarsanam P."/>
            <person name="Ley R."/>
            <person name="Guruge J."/>
            <person name="Turnbaugh P.J."/>
            <person name="Mahowald M."/>
            <person name="Liep D."/>
            <person name="Gordon J."/>
        </authorList>
    </citation>
    <scope>NUCLEOTIDE SEQUENCE [LARGE SCALE GENOMIC DNA]</scope>
    <source>
        <strain evidence="2 3">ATCC 33270</strain>
    </source>
</reference>
<feature type="domain" description="Siphovirus-type tail component RIFT-related" evidence="1">
    <location>
        <begin position="21"/>
        <end position="101"/>
    </location>
</feature>
<name>A8SKQ1_9FIRM</name>